<dbReference type="STRING" id="1423715.FD25_GL000405"/>
<evidence type="ECO:0008006" key="4">
    <source>
        <dbReference type="Google" id="ProtNLM"/>
    </source>
</evidence>
<dbReference type="InterPro" id="IPR032083">
    <property type="entry name" value="DUF4811"/>
</dbReference>
<dbReference type="Pfam" id="PF16069">
    <property type="entry name" value="DUF4811"/>
    <property type="match status" value="1"/>
</dbReference>
<evidence type="ECO:0000256" key="1">
    <source>
        <dbReference type="SAM" id="Phobius"/>
    </source>
</evidence>
<dbReference type="PATRIC" id="fig|1423715.3.peg.421"/>
<keyword evidence="1" id="KW-1133">Transmembrane helix</keyword>
<dbReference type="OrthoDB" id="2249491at2"/>
<organism evidence="2 3">
    <name type="scientific">Levilactobacillus acidifarinae DSM 19394 = JCM 15949</name>
    <dbReference type="NCBI Taxonomy" id="1423715"/>
    <lineage>
        <taxon>Bacteria</taxon>
        <taxon>Bacillati</taxon>
        <taxon>Bacillota</taxon>
        <taxon>Bacilli</taxon>
        <taxon>Lactobacillales</taxon>
        <taxon>Lactobacillaceae</taxon>
        <taxon>Levilactobacillus</taxon>
    </lineage>
</organism>
<keyword evidence="1" id="KW-0812">Transmembrane</keyword>
<proteinExistence type="predicted"/>
<dbReference type="RefSeq" id="WP_057803388.1">
    <property type="nucleotide sequence ID" value="NZ_AZDV01000026.1"/>
</dbReference>
<dbReference type="EMBL" id="AZDV01000026">
    <property type="protein sequence ID" value="KRK94443.1"/>
    <property type="molecule type" value="Genomic_DNA"/>
</dbReference>
<keyword evidence="1" id="KW-0472">Membrane</keyword>
<dbReference type="Proteomes" id="UP000051955">
    <property type="component" value="Unassembled WGS sequence"/>
</dbReference>
<evidence type="ECO:0000313" key="3">
    <source>
        <dbReference type="Proteomes" id="UP000051955"/>
    </source>
</evidence>
<accession>A0A0R1LF37</accession>
<sequence length="228" mass="24990">MIIYAIFSLIVAVTLAWTLIKQKVVRAVLGLATTVALIGATTILTLNFTTHYGMHQVTTVTTQRIYSATGKRSAAGVVIAKPLGTQSDNYVLVYSDHAAGKATPHFVPNRQSVTTMVKKRATYQASAATQATVQTTTVRWQWRNATAKRWLNVGDQAGELVRQKRLVKVPRKTWVVLSPDQMKTLKKALQTEAKATTTASAAQQAAIQSMSQEQRAKLAVKQIKQVLK</sequence>
<reference evidence="2 3" key="1">
    <citation type="journal article" date="2015" name="Genome Announc.">
        <title>Expanding the biotechnology potential of lactobacilli through comparative genomics of 213 strains and associated genera.</title>
        <authorList>
            <person name="Sun Z."/>
            <person name="Harris H.M."/>
            <person name="McCann A."/>
            <person name="Guo C."/>
            <person name="Argimon S."/>
            <person name="Zhang W."/>
            <person name="Yang X."/>
            <person name="Jeffery I.B."/>
            <person name="Cooney J.C."/>
            <person name="Kagawa T.F."/>
            <person name="Liu W."/>
            <person name="Song Y."/>
            <person name="Salvetti E."/>
            <person name="Wrobel A."/>
            <person name="Rasinkangas P."/>
            <person name="Parkhill J."/>
            <person name="Rea M.C."/>
            <person name="O'Sullivan O."/>
            <person name="Ritari J."/>
            <person name="Douillard F.P."/>
            <person name="Paul Ross R."/>
            <person name="Yang R."/>
            <person name="Briner A.E."/>
            <person name="Felis G.E."/>
            <person name="de Vos W.M."/>
            <person name="Barrangou R."/>
            <person name="Klaenhammer T.R."/>
            <person name="Caufield P.W."/>
            <person name="Cui Y."/>
            <person name="Zhang H."/>
            <person name="O'Toole P.W."/>
        </authorList>
    </citation>
    <scope>NUCLEOTIDE SEQUENCE [LARGE SCALE GENOMIC DNA]</scope>
    <source>
        <strain evidence="2 3">DSM 19394</strain>
    </source>
</reference>
<comment type="caution">
    <text evidence="2">The sequence shown here is derived from an EMBL/GenBank/DDBJ whole genome shotgun (WGS) entry which is preliminary data.</text>
</comment>
<keyword evidence="3" id="KW-1185">Reference proteome</keyword>
<feature type="transmembrane region" description="Helical" evidence="1">
    <location>
        <begin position="28"/>
        <end position="48"/>
    </location>
</feature>
<gene>
    <name evidence="2" type="ORF">FD25_GL000405</name>
</gene>
<name>A0A0R1LF37_9LACO</name>
<dbReference type="AlphaFoldDB" id="A0A0R1LF37"/>
<protein>
    <recommendedName>
        <fullName evidence="4">DUF4811 domain-containing protein</fullName>
    </recommendedName>
</protein>
<evidence type="ECO:0000313" key="2">
    <source>
        <dbReference type="EMBL" id="KRK94443.1"/>
    </source>
</evidence>